<feature type="compositionally biased region" description="Basic and acidic residues" evidence="6">
    <location>
        <begin position="557"/>
        <end position="574"/>
    </location>
</feature>
<comment type="similarity">
    <text evidence="5">Belongs to the cyclin family.</text>
</comment>
<dbReference type="GO" id="GO:0051301">
    <property type="term" value="P:cell division"/>
    <property type="evidence" value="ECO:0007669"/>
    <property type="project" value="UniProtKB-KW"/>
</dbReference>
<feature type="compositionally biased region" description="Polar residues" evidence="6">
    <location>
        <begin position="296"/>
        <end position="306"/>
    </location>
</feature>
<feature type="region of interest" description="Disordered" evidence="6">
    <location>
        <begin position="266"/>
        <end position="661"/>
    </location>
</feature>
<comment type="caution">
    <text evidence="8">The sequence shown here is derived from an EMBL/GenBank/DDBJ whole genome shotgun (WGS) entry which is preliminary data.</text>
</comment>
<dbReference type="SUPFAM" id="SSF47954">
    <property type="entry name" value="Cyclin-like"/>
    <property type="match status" value="1"/>
</dbReference>
<organism evidence="8 9">
    <name type="scientific">Trema orientale</name>
    <name type="common">Charcoal tree</name>
    <name type="synonym">Celtis orientalis</name>
    <dbReference type="NCBI Taxonomy" id="63057"/>
    <lineage>
        <taxon>Eukaryota</taxon>
        <taxon>Viridiplantae</taxon>
        <taxon>Streptophyta</taxon>
        <taxon>Embryophyta</taxon>
        <taxon>Tracheophyta</taxon>
        <taxon>Spermatophyta</taxon>
        <taxon>Magnoliopsida</taxon>
        <taxon>eudicotyledons</taxon>
        <taxon>Gunneridae</taxon>
        <taxon>Pentapetalae</taxon>
        <taxon>rosids</taxon>
        <taxon>fabids</taxon>
        <taxon>Rosales</taxon>
        <taxon>Cannabaceae</taxon>
        <taxon>Trema</taxon>
    </lineage>
</organism>
<evidence type="ECO:0000256" key="3">
    <source>
        <dbReference type="ARBA" id="ARBA00023306"/>
    </source>
</evidence>
<dbReference type="Pfam" id="PF00134">
    <property type="entry name" value="Cyclin_N"/>
    <property type="match status" value="1"/>
</dbReference>
<feature type="compositionally biased region" description="Polar residues" evidence="6">
    <location>
        <begin position="270"/>
        <end position="281"/>
    </location>
</feature>
<dbReference type="InterPro" id="IPR013763">
    <property type="entry name" value="Cyclin-like_dom"/>
</dbReference>
<dbReference type="Proteomes" id="UP000237000">
    <property type="component" value="Unassembled WGS sequence"/>
</dbReference>
<dbReference type="AlphaFoldDB" id="A0A2P5EMD2"/>
<keyword evidence="5" id="KW-0195">Cyclin</keyword>
<accession>A0A2P5EMD2</accession>
<feature type="domain" description="Cyclin-like" evidence="7">
    <location>
        <begin position="52"/>
        <end position="146"/>
    </location>
</feature>
<keyword evidence="2" id="KW-0132">Cell division</keyword>
<evidence type="ECO:0000256" key="1">
    <source>
        <dbReference type="ARBA" id="ARBA00011177"/>
    </source>
</evidence>
<feature type="compositionally biased region" description="Acidic residues" evidence="6">
    <location>
        <begin position="419"/>
        <end position="428"/>
    </location>
</feature>
<dbReference type="InParanoid" id="A0A2P5EMD2"/>
<comment type="subunit">
    <text evidence="1">Interacts with the CDC2 protein kinase to form a serine/threonine kinase holoenzyme complex also known as maturation promoting factor (MPF). The cyclin subunit imparts substrate specificity to the complex.</text>
</comment>
<sequence>MLLKLDYDPNNPLPHETKPGLGEYLNAEAWSTPHRGYIGDRVKEIWRQRAVTVIFKFSKCENFDPVTPYLAMNYFDRYVSRRIDNPIPSVMSCRQHDLELLALCCLTLAWKMRDRHFTVTKFLAGRQELSAVTKEQVLSMEFHILMGLDWRMRPVTALCFVRYMEPKFHSTYGFRRRTINQIIIQSQSDIAVALFRPSVIAVSALLAASSFLYTSQFPYFLDKINSEIIFEEGHVDVCMAGMINLCNKLKLMIESSVPEDEYLPKKRVQAGTSSQQATEVHQNAAAKKLKQVAAEPSQQASQTSKKAASPKLKQVVPEPYEQSSDTSRTAASPKLKQVAVEPSEQVAVEPSEQAGAGICEEGIVETPEQAVTDRSEQEAAETSEKSKQEVAETAERSEQIAEEKSEQAAAEKSKKAGDETAEESEHDDAETSKEGAARKSEQVAVDTSRKGSPEKSYEILASTNDGTSSQRTETSETATRSEETDAKKSEQVAAEKSEQAGDEMGGESKHEVAETSKQGAARKSKHVAVETSQQGTPEKSTEGVASTAVGTSSQRPEATETAERSEQTDAEKSKQAAAEKSSEAGNETAEKSKHGVDETSKQGAAPKSKQVAAETSQQGASEKSTEGVPSNSVIKWSQRPGKEKAKEVEMTEKPRTAEGSDDTQFAFRLRWVEGEDNDDDFVIFSTLFESSEPGQGAQVPAGANQVQQHSQLHLFCDFCCCCSCCNPF</sequence>
<feature type="compositionally biased region" description="Basic and acidic residues" evidence="6">
    <location>
        <begin position="588"/>
        <end position="600"/>
    </location>
</feature>
<proteinExistence type="inferred from homology"/>
<feature type="compositionally biased region" description="Low complexity" evidence="6">
    <location>
        <begin position="467"/>
        <end position="478"/>
    </location>
</feature>
<feature type="compositionally biased region" description="Polar residues" evidence="6">
    <location>
        <begin position="321"/>
        <end position="330"/>
    </location>
</feature>
<evidence type="ECO:0000313" key="9">
    <source>
        <dbReference type="Proteomes" id="UP000237000"/>
    </source>
</evidence>
<keyword evidence="9" id="KW-1185">Reference proteome</keyword>
<evidence type="ECO:0000256" key="5">
    <source>
        <dbReference type="RuleBase" id="RU000383"/>
    </source>
</evidence>
<reference evidence="9" key="1">
    <citation type="submission" date="2016-06" db="EMBL/GenBank/DDBJ databases">
        <title>Parallel loss of symbiosis genes in relatives of nitrogen-fixing non-legume Parasponia.</title>
        <authorList>
            <person name="Van Velzen R."/>
            <person name="Holmer R."/>
            <person name="Bu F."/>
            <person name="Rutten L."/>
            <person name="Van Zeijl A."/>
            <person name="Liu W."/>
            <person name="Santuari L."/>
            <person name="Cao Q."/>
            <person name="Sharma T."/>
            <person name="Shen D."/>
            <person name="Roswanjaya Y."/>
            <person name="Wardhani T."/>
            <person name="Kalhor M.S."/>
            <person name="Jansen J."/>
            <person name="Van den Hoogen J."/>
            <person name="Gungor B."/>
            <person name="Hartog M."/>
            <person name="Hontelez J."/>
            <person name="Verver J."/>
            <person name="Yang W.-C."/>
            <person name="Schijlen E."/>
            <person name="Repin R."/>
            <person name="Schilthuizen M."/>
            <person name="Schranz E."/>
            <person name="Heidstra R."/>
            <person name="Miyata K."/>
            <person name="Fedorova E."/>
            <person name="Kohlen W."/>
            <person name="Bisseling T."/>
            <person name="Smit S."/>
            <person name="Geurts R."/>
        </authorList>
    </citation>
    <scope>NUCLEOTIDE SEQUENCE [LARGE SCALE GENOMIC DNA]</scope>
    <source>
        <strain evidence="9">cv. RG33-2</strain>
    </source>
</reference>
<dbReference type="InterPro" id="IPR036915">
    <property type="entry name" value="Cyclin-like_sf"/>
</dbReference>
<dbReference type="InterPro" id="IPR039361">
    <property type="entry name" value="Cyclin"/>
</dbReference>
<dbReference type="PANTHER" id="PTHR10177">
    <property type="entry name" value="CYCLINS"/>
    <property type="match status" value="1"/>
</dbReference>
<evidence type="ECO:0000313" key="8">
    <source>
        <dbReference type="EMBL" id="PON86693.1"/>
    </source>
</evidence>
<feature type="compositionally biased region" description="Basic and acidic residues" evidence="6">
    <location>
        <begin position="371"/>
        <end position="418"/>
    </location>
</feature>
<dbReference type="InterPro" id="IPR006671">
    <property type="entry name" value="Cyclin_N"/>
</dbReference>
<feature type="compositionally biased region" description="Polar residues" evidence="6">
    <location>
        <begin position="613"/>
        <end position="635"/>
    </location>
</feature>
<dbReference type="OrthoDB" id="1743455at2759"/>
<evidence type="ECO:0000256" key="6">
    <source>
        <dbReference type="SAM" id="MobiDB-lite"/>
    </source>
</evidence>
<evidence type="ECO:0000259" key="7">
    <source>
        <dbReference type="SMART" id="SM00385"/>
    </source>
</evidence>
<feature type="compositionally biased region" description="Basic and acidic residues" evidence="6">
    <location>
        <begin position="429"/>
        <end position="457"/>
    </location>
</feature>
<keyword evidence="3" id="KW-0131">Cell cycle</keyword>
<evidence type="ECO:0000256" key="2">
    <source>
        <dbReference type="ARBA" id="ARBA00022618"/>
    </source>
</evidence>
<dbReference type="EMBL" id="JXTC01000128">
    <property type="protein sequence ID" value="PON86693.1"/>
    <property type="molecule type" value="Genomic_DNA"/>
</dbReference>
<feature type="compositionally biased region" description="Basic and acidic residues" evidence="6">
    <location>
        <begin position="640"/>
        <end position="658"/>
    </location>
</feature>
<name>A0A2P5EMD2_TREOI</name>
<dbReference type="SMART" id="SM00385">
    <property type="entry name" value="CYCLIN"/>
    <property type="match status" value="1"/>
</dbReference>
<evidence type="ECO:0000256" key="4">
    <source>
        <dbReference type="ARBA" id="ARBA00032263"/>
    </source>
</evidence>
<gene>
    <name evidence="8" type="ORF">TorRG33x02_175250</name>
</gene>
<dbReference type="Gene3D" id="1.10.472.10">
    <property type="entry name" value="Cyclin-like"/>
    <property type="match status" value="2"/>
</dbReference>
<protein>
    <recommendedName>
        <fullName evidence="4">B-like cyclin</fullName>
    </recommendedName>
</protein>
<dbReference type="STRING" id="63057.A0A2P5EMD2"/>
<feature type="compositionally biased region" description="Basic and acidic residues" evidence="6">
    <location>
        <begin position="479"/>
        <end position="499"/>
    </location>
</feature>
<dbReference type="CDD" id="cd20544">
    <property type="entry name" value="CYCLIN_AtCycD-like_rpt2"/>
    <property type="match status" value="1"/>
</dbReference>